<evidence type="ECO:0000313" key="13">
    <source>
        <dbReference type="Proteomes" id="UP000014500"/>
    </source>
</evidence>
<evidence type="ECO:0000256" key="8">
    <source>
        <dbReference type="ARBA" id="ARBA00023180"/>
    </source>
</evidence>
<comment type="subcellular location">
    <subcellularLocation>
        <location evidence="1 10">Secreted</location>
        <location evidence="1 10">Extracellular space</location>
        <location evidence="1 10">Extracellular matrix</location>
    </subcellularLocation>
</comment>
<evidence type="ECO:0000313" key="12">
    <source>
        <dbReference type="EnsemblMetazoa" id="SMAR004621-PA"/>
    </source>
</evidence>
<keyword evidence="11" id="KW-0732">Signal</keyword>
<keyword evidence="4" id="KW-0964">Secreted</keyword>
<dbReference type="GO" id="GO:0005615">
    <property type="term" value="C:extracellular space"/>
    <property type="evidence" value="ECO:0007669"/>
    <property type="project" value="TreeGrafter"/>
</dbReference>
<dbReference type="GO" id="GO:0060070">
    <property type="term" value="P:canonical Wnt signaling pathway"/>
    <property type="evidence" value="ECO:0007669"/>
    <property type="project" value="TreeGrafter"/>
</dbReference>
<reference evidence="12" key="2">
    <citation type="submission" date="2015-02" db="UniProtKB">
        <authorList>
            <consortium name="EnsemblMetazoa"/>
        </authorList>
    </citation>
    <scope>IDENTIFICATION</scope>
</reference>
<dbReference type="GO" id="GO:0030182">
    <property type="term" value="P:neuron differentiation"/>
    <property type="evidence" value="ECO:0007669"/>
    <property type="project" value="TreeGrafter"/>
</dbReference>
<dbReference type="GO" id="GO:0045165">
    <property type="term" value="P:cell fate commitment"/>
    <property type="evidence" value="ECO:0007669"/>
    <property type="project" value="TreeGrafter"/>
</dbReference>
<comment type="similarity">
    <text evidence="2 10">Belongs to the Wnt family.</text>
</comment>
<keyword evidence="8" id="KW-0325">Glycoprotein</keyword>
<dbReference type="SMART" id="SM00097">
    <property type="entry name" value="WNT1"/>
    <property type="match status" value="1"/>
</dbReference>
<evidence type="ECO:0000256" key="9">
    <source>
        <dbReference type="ARBA" id="ARBA00023288"/>
    </source>
</evidence>
<keyword evidence="13" id="KW-1185">Reference proteome</keyword>
<protein>
    <recommendedName>
        <fullName evidence="10">Protein Wnt</fullName>
    </recommendedName>
</protein>
<reference evidence="13" key="1">
    <citation type="submission" date="2011-05" db="EMBL/GenBank/DDBJ databases">
        <authorList>
            <person name="Richards S.R."/>
            <person name="Qu J."/>
            <person name="Jiang H."/>
            <person name="Jhangiani S.N."/>
            <person name="Agravi P."/>
            <person name="Goodspeed R."/>
            <person name="Gross S."/>
            <person name="Mandapat C."/>
            <person name="Jackson L."/>
            <person name="Mathew T."/>
            <person name="Pu L."/>
            <person name="Thornton R."/>
            <person name="Saada N."/>
            <person name="Wilczek-Boney K.B."/>
            <person name="Lee S."/>
            <person name="Kovar C."/>
            <person name="Wu Y."/>
            <person name="Scherer S.E."/>
            <person name="Worley K.C."/>
            <person name="Muzny D.M."/>
            <person name="Gibbs R."/>
        </authorList>
    </citation>
    <scope>NUCLEOTIDE SEQUENCE</scope>
    <source>
        <strain evidence="13">Brora</strain>
    </source>
</reference>
<dbReference type="STRING" id="126957.T1IU08"/>
<dbReference type="EMBL" id="JH431512">
    <property type="status" value="NOT_ANNOTATED_CDS"/>
    <property type="molecule type" value="Genomic_DNA"/>
</dbReference>
<comment type="function">
    <text evidence="10">Ligand for members of the frizzled family of seven transmembrane receptors.</text>
</comment>
<evidence type="ECO:0000256" key="1">
    <source>
        <dbReference type="ARBA" id="ARBA00004498"/>
    </source>
</evidence>
<dbReference type="HOGENOM" id="CLU_1919689_0_0_1"/>
<dbReference type="Proteomes" id="UP000014500">
    <property type="component" value="Unassembled WGS sequence"/>
</dbReference>
<evidence type="ECO:0000256" key="2">
    <source>
        <dbReference type="ARBA" id="ARBA00005683"/>
    </source>
</evidence>
<evidence type="ECO:0000256" key="4">
    <source>
        <dbReference type="ARBA" id="ARBA00022525"/>
    </source>
</evidence>
<dbReference type="PANTHER" id="PTHR12027">
    <property type="entry name" value="WNT RELATED"/>
    <property type="match status" value="1"/>
</dbReference>
<dbReference type="InterPro" id="IPR005817">
    <property type="entry name" value="Wnt"/>
</dbReference>
<feature type="chain" id="PRO_5004589929" description="Protein Wnt" evidence="11">
    <location>
        <begin position="26"/>
        <end position="132"/>
    </location>
</feature>
<evidence type="ECO:0000256" key="10">
    <source>
        <dbReference type="RuleBase" id="RU003500"/>
    </source>
</evidence>
<dbReference type="PhylomeDB" id="T1IU08"/>
<dbReference type="AlphaFoldDB" id="T1IU08"/>
<evidence type="ECO:0000256" key="11">
    <source>
        <dbReference type="SAM" id="SignalP"/>
    </source>
</evidence>
<organism evidence="12 13">
    <name type="scientific">Strigamia maritima</name>
    <name type="common">European centipede</name>
    <name type="synonym">Geophilus maritimus</name>
    <dbReference type="NCBI Taxonomy" id="126957"/>
    <lineage>
        <taxon>Eukaryota</taxon>
        <taxon>Metazoa</taxon>
        <taxon>Ecdysozoa</taxon>
        <taxon>Arthropoda</taxon>
        <taxon>Myriapoda</taxon>
        <taxon>Chilopoda</taxon>
        <taxon>Pleurostigmophora</taxon>
        <taxon>Geophilomorpha</taxon>
        <taxon>Linotaeniidae</taxon>
        <taxon>Strigamia</taxon>
    </lineage>
</organism>
<dbReference type="eggNOG" id="KOG3913">
    <property type="taxonomic scope" value="Eukaryota"/>
</dbReference>
<evidence type="ECO:0000256" key="6">
    <source>
        <dbReference type="ARBA" id="ARBA00022687"/>
    </source>
</evidence>
<keyword evidence="7" id="KW-1015">Disulfide bond</keyword>
<keyword evidence="5" id="KW-0272">Extracellular matrix</keyword>
<dbReference type="Pfam" id="PF00110">
    <property type="entry name" value="wnt"/>
    <property type="match status" value="1"/>
</dbReference>
<name>T1IU08_STRMM</name>
<dbReference type="PANTHER" id="PTHR12027:SF112">
    <property type="entry name" value="PROTEIN WNT-2"/>
    <property type="match status" value="1"/>
</dbReference>
<accession>T1IU08</accession>
<keyword evidence="3 10" id="KW-0217">Developmental protein</keyword>
<sequence length="132" mass="14165">MRPVGPAGSLLLAVCLCRTVASVAALGAAVICSKIPGLAPAQRAFCQTMPDAVAAIGDGARMAIVECQNQFRFRRWNCSAIGNENVFGHVIKIGKSRVKSKKEPRAPLTCLFLMANNVAWMSLSAWHVVRLN</sequence>
<proteinExistence type="inferred from homology"/>
<dbReference type="GO" id="GO:0046330">
    <property type="term" value="P:positive regulation of JNK cascade"/>
    <property type="evidence" value="ECO:0007669"/>
    <property type="project" value="TreeGrafter"/>
</dbReference>
<feature type="signal peptide" evidence="11">
    <location>
        <begin position="1"/>
        <end position="25"/>
    </location>
</feature>
<dbReference type="GO" id="GO:0005109">
    <property type="term" value="F:frizzled binding"/>
    <property type="evidence" value="ECO:0007669"/>
    <property type="project" value="TreeGrafter"/>
</dbReference>
<keyword evidence="9" id="KW-0449">Lipoprotein</keyword>
<dbReference type="GO" id="GO:0005125">
    <property type="term" value="F:cytokine activity"/>
    <property type="evidence" value="ECO:0007669"/>
    <property type="project" value="TreeGrafter"/>
</dbReference>
<evidence type="ECO:0000256" key="5">
    <source>
        <dbReference type="ARBA" id="ARBA00022530"/>
    </source>
</evidence>
<dbReference type="EnsemblMetazoa" id="SMAR004621-RA">
    <property type="protein sequence ID" value="SMAR004621-PA"/>
    <property type="gene ID" value="SMAR004621"/>
</dbReference>
<keyword evidence="6 10" id="KW-0879">Wnt signaling pathway</keyword>
<evidence type="ECO:0000256" key="3">
    <source>
        <dbReference type="ARBA" id="ARBA00022473"/>
    </source>
</evidence>
<evidence type="ECO:0000256" key="7">
    <source>
        <dbReference type="ARBA" id="ARBA00023157"/>
    </source>
</evidence>